<evidence type="ECO:0000256" key="2">
    <source>
        <dbReference type="PROSITE-ProRule" id="PRU00335"/>
    </source>
</evidence>
<gene>
    <name evidence="5" type="ORF">CIT31_09550</name>
</gene>
<evidence type="ECO:0000313" key="6">
    <source>
        <dbReference type="Proteomes" id="UP000215931"/>
    </source>
</evidence>
<organism evidence="5 6">
    <name type="scientific">Mesorhizobium wenxiniae</name>
    <dbReference type="NCBI Taxonomy" id="2014805"/>
    <lineage>
        <taxon>Bacteria</taxon>
        <taxon>Pseudomonadati</taxon>
        <taxon>Pseudomonadota</taxon>
        <taxon>Alphaproteobacteria</taxon>
        <taxon>Hyphomicrobiales</taxon>
        <taxon>Phyllobacteriaceae</taxon>
        <taxon>Mesorhizobium</taxon>
    </lineage>
</organism>
<proteinExistence type="predicted"/>
<name>A0A271KJY2_9HYPH</name>
<accession>A0A271KJY2</accession>
<keyword evidence="1 2" id="KW-0238">DNA-binding</keyword>
<comment type="caution">
    <text evidence="5">The sequence shown here is derived from an EMBL/GenBank/DDBJ whole genome shotgun (WGS) entry which is preliminary data.</text>
</comment>
<dbReference type="InterPro" id="IPR009057">
    <property type="entry name" value="Homeodomain-like_sf"/>
</dbReference>
<dbReference type="PRINTS" id="PR00455">
    <property type="entry name" value="HTHTETR"/>
</dbReference>
<dbReference type="AlphaFoldDB" id="A0A271KJY2"/>
<protein>
    <recommendedName>
        <fullName evidence="4">HTH tetR-type domain-containing protein</fullName>
    </recommendedName>
</protein>
<evidence type="ECO:0000259" key="4">
    <source>
        <dbReference type="PROSITE" id="PS50977"/>
    </source>
</evidence>
<dbReference type="InterPro" id="IPR001647">
    <property type="entry name" value="HTH_TetR"/>
</dbReference>
<feature type="domain" description="HTH tetR-type" evidence="4">
    <location>
        <begin position="25"/>
        <end position="85"/>
    </location>
</feature>
<dbReference type="Pfam" id="PF00440">
    <property type="entry name" value="TetR_N"/>
    <property type="match status" value="1"/>
</dbReference>
<sequence length="205" mass="23201">MGNHVRSPKVPPRRYTLQSRADKQAETHRALARAASELHHTVGPSRTTISAIAEKAGVQRLTVYRHFPDEEAIFTACTAYSFELDPPPRPDTWIGIENPQERHRTALKQLYGYYRRKRQLLANLYRDAEMPVVAAALERRRTLLQRAAEILHAGWKVRPARLRFFSATLAHTLEFSTWLSFAEGQGLSDAEAVELAVSLVTSSAR</sequence>
<evidence type="ECO:0000313" key="5">
    <source>
        <dbReference type="EMBL" id="PAP96010.1"/>
    </source>
</evidence>
<reference evidence="5 6" key="1">
    <citation type="submission" date="2017-08" db="EMBL/GenBank/DDBJ databases">
        <title>Mesorhizobium wenxinae sp. nov., a novel rhizobial species isolated from root nodules of chickpea (Cicer arietinum L.).</title>
        <authorList>
            <person name="Zhang J."/>
        </authorList>
    </citation>
    <scope>NUCLEOTIDE SEQUENCE [LARGE SCALE GENOMIC DNA]</scope>
    <source>
        <strain evidence="6">WYCCWR 10019</strain>
    </source>
</reference>
<feature type="DNA-binding region" description="H-T-H motif" evidence="2">
    <location>
        <begin position="48"/>
        <end position="67"/>
    </location>
</feature>
<dbReference type="Proteomes" id="UP000215931">
    <property type="component" value="Unassembled WGS sequence"/>
</dbReference>
<feature type="region of interest" description="Disordered" evidence="3">
    <location>
        <begin position="1"/>
        <end position="25"/>
    </location>
</feature>
<dbReference type="SUPFAM" id="SSF46689">
    <property type="entry name" value="Homeodomain-like"/>
    <property type="match status" value="1"/>
</dbReference>
<dbReference type="EMBL" id="NPKH01000016">
    <property type="protein sequence ID" value="PAP96010.1"/>
    <property type="molecule type" value="Genomic_DNA"/>
</dbReference>
<dbReference type="PROSITE" id="PS50977">
    <property type="entry name" value="HTH_TETR_2"/>
    <property type="match status" value="1"/>
</dbReference>
<evidence type="ECO:0000256" key="1">
    <source>
        <dbReference type="ARBA" id="ARBA00023125"/>
    </source>
</evidence>
<dbReference type="GO" id="GO:0003677">
    <property type="term" value="F:DNA binding"/>
    <property type="evidence" value="ECO:0007669"/>
    <property type="project" value="UniProtKB-UniRule"/>
</dbReference>
<evidence type="ECO:0000256" key="3">
    <source>
        <dbReference type="SAM" id="MobiDB-lite"/>
    </source>
</evidence>
<dbReference type="Gene3D" id="1.10.357.10">
    <property type="entry name" value="Tetracycline Repressor, domain 2"/>
    <property type="match status" value="1"/>
</dbReference>
<keyword evidence="6" id="KW-1185">Reference proteome</keyword>